<protein>
    <recommendedName>
        <fullName evidence="2">Peptidase S49 domain-containing protein</fullName>
    </recommendedName>
</protein>
<sequence length="101" mass="10467">MAACAAGLLAGCGNGMGLLIKPVPLDQRLKETVVRTDKGWVTAKIALIDVDGLIINRRMGGLFGSGENPVSLLAEKLDKARGDDAVKAVVLRINSPGGTVQ</sequence>
<gene>
    <name evidence="1" type="ORF">LCGC14_2383750</name>
</gene>
<evidence type="ECO:0008006" key="2">
    <source>
        <dbReference type="Google" id="ProtNLM"/>
    </source>
</evidence>
<dbReference type="SUPFAM" id="SSF52096">
    <property type="entry name" value="ClpP/crotonase"/>
    <property type="match status" value="1"/>
</dbReference>
<dbReference type="Gene3D" id="3.90.226.10">
    <property type="entry name" value="2-enoyl-CoA Hydratase, Chain A, domain 1"/>
    <property type="match status" value="1"/>
</dbReference>
<feature type="non-terminal residue" evidence="1">
    <location>
        <position position="101"/>
    </location>
</feature>
<reference evidence="1" key="1">
    <citation type="journal article" date="2015" name="Nature">
        <title>Complex archaea that bridge the gap between prokaryotes and eukaryotes.</title>
        <authorList>
            <person name="Spang A."/>
            <person name="Saw J.H."/>
            <person name="Jorgensen S.L."/>
            <person name="Zaremba-Niedzwiedzka K."/>
            <person name="Martijn J."/>
            <person name="Lind A.E."/>
            <person name="van Eijk R."/>
            <person name="Schleper C."/>
            <person name="Guy L."/>
            <person name="Ettema T.J."/>
        </authorList>
    </citation>
    <scope>NUCLEOTIDE SEQUENCE</scope>
</reference>
<dbReference type="InterPro" id="IPR029045">
    <property type="entry name" value="ClpP/crotonase-like_dom_sf"/>
</dbReference>
<comment type="caution">
    <text evidence="1">The sequence shown here is derived from an EMBL/GenBank/DDBJ whole genome shotgun (WGS) entry which is preliminary data.</text>
</comment>
<evidence type="ECO:0000313" key="1">
    <source>
        <dbReference type="EMBL" id="KKL27577.1"/>
    </source>
</evidence>
<proteinExistence type="predicted"/>
<organism evidence="1">
    <name type="scientific">marine sediment metagenome</name>
    <dbReference type="NCBI Taxonomy" id="412755"/>
    <lineage>
        <taxon>unclassified sequences</taxon>
        <taxon>metagenomes</taxon>
        <taxon>ecological metagenomes</taxon>
    </lineage>
</organism>
<dbReference type="AlphaFoldDB" id="A0A0F9CMA2"/>
<accession>A0A0F9CMA2</accession>
<name>A0A0F9CMA2_9ZZZZ</name>
<dbReference type="EMBL" id="LAZR01035411">
    <property type="protein sequence ID" value="KKL27577.1"/>
    <property type="molecule type" value="Genomic_DNA"/>
</dbReference>